<evidence type="ECO:0000256" key="2">
    <source>
        <dbReference type="SAM" id="SignalP"/>
    </source>
</evidence>
<reference evidence="4" key="1">
    <citation type="journal article" date="2023" name="Commun. Biol.">
        <title>Genome analysis of Parmales, the sister group of diatoms, reveals the evolutionary specialization of diatoms from phago-mixotrophs to photoautotrophs.</title>
        <authorList>
            <person name="Ban H."/>
            <person name="Sato S."/>
            <person name="Yoshikawa S."/>
            <person name="Yamada K."/>
            <person name="Nakamura Y."/>
            <person name="Ichinomiya M."/>
            <person name="Sato N."/>
            <person name="Blanc-Mathieu R."/>
            <person name="Endo H."/>
            <person name="Kuwata A."/>
            <person name="Ogata H."/>
        </authorList>
    </citation>
    <scope>NUCLEOTIDE SEQUENCE [LARGE SCALE GENOMIC DNA]</scope>
    <source>
        <strain evidence="4">NIES 3701</strain>
    </source>
</reference>
<feature type="region of interest" description="Disordered" evidence="1">
    <location>
        <begin position="163"/>
        <end position="187"/>
    </location>
</feature>
<keyword evidence="4" id="KW-1185">Reference proteome</keyword>
<keyword evidence="2" id="KW-0732">Signal</keyword>
<dbReference type="OrthoDB" id="410751at2759"/>
<protein>
    <submittedName>
        <fullName evidence="3">Uncharacterized protein</fullName>
    </submittedName>
</protein>
<dbReference type="PANTHER" id="PTHR40280">
    <property type="entry name" value="BLR6907 PROTEIN"/>
    <property type="match status" value="1"/>
</dbReference>
<gene>
    <name evidence="3" type="ORF">TrST_g2815</name>
</gene>
<comment type="caution">
    <text evidence="3">The sequence shown here is derived from an EMBL/GenBank/DDBJ whole genome shotgun (WGS) entry which is preliminary data.</text>
</comment>
<evidence type="ECO:0000256" key="1">
    <source>
        <dbReference type="SAM" id="MobiDB-lite"/>
    </source>
</evidence>
<dbReference type="Proteomes" id="UP001165085">
    <property type="component" value="Unassembled WGS sequence"/>
</dbReference>
<feature type="signal peptide" evidence="2">
    <location>
        <begin position="1"/>
        <end position="17"/>
    </location>
</feature>
<organism evidence="3 4">
    <name type="scientific">Triparma strigata</name>
    <dbReference type="NCBI Taxonomy" id="1606541"/>
    <lineage>
        <taxon>Eukaryota</taxon>
        <taxon>Sar</taxon>
        <taxon>Stramenopiles</taxon>
        <taxon>Ochrophyta</taxon>
        <taxon>Bolidophyceae</taxon>
        <taxon>Parmales</taxon>
        <taxon>Triparmaceae</taxon>
        <taxon>Triparma</taxon>
    </lineage>
</organism>
<dbReference type="EMBL" id="BRXY01000240">
    <property type="protein sequence ID" value="GMH79997.1"/>
    <property type="molecule type" value="Genomic_DNA"/>
</dbReference>
<proteinExistence type="predicted"/>
<evidence type="ECO:0000313" key="3">
    <source>
        <dbReference type="EMBL" id="GMH79997.1"/>
    </source>
</evidence>
<sequence>MKRISFVLSLVTASVYSMSIPTQTIISAGEPGIVLLEHVNINVPVDSPSLPFYTSEEGLNLPLDTRKSFNIPVFGQKTLWVNAGASQIHLPTGPTGQHFRGRIGLLTDGPITSYLPNAISSTPDPNPSCVLKSPEGQEFHIRPATESKIDLLTYRGTFWSADQNLTPTGTETTPPPLSTTYGKDPPSPSTGSIIGLDYVRSSVPPSTVPSILNFYSHLFGSTVSSPTPGTGIISIGGITPSGFPIQSLIYTEDSSTTPYDGHHLAVYVGGGIPGFREVFKRARELGVVWVNPRFSDEAMEIEEAMECMQFRFKDIVDVESKEVLFEMEHEVRCSEHKDNRSNLD</sequence>
<evidence type="ECO:0000313" key="4">
    <source>
        <dbReference type="Proteomes" id="UP001165085"/>
    </source>
</evidence>
<name>A0A9W7EIK6_9STRA</name>
<feature type="chain" id="PRO_5040764524" evidence="2">
    <location>
        <begin position="18"/>
        <end position="344"/>
    </location>
</feature>
<dbReference type="PANTHER" id="PTHR40280:SF1">
    <property type="entry name" value="VOC DOMAIN-CONTAINING PROTEIN"/>
    <property type="match status" value="1"/>
</dbReference>
<accession>A0A9W7EIK6</accession>
<dbReference type="AlphaFoldDB" id="A0A9W7EIK6"/>